<name>A0A3G9IG08_9ACTN</name>
<organism evidence="2 3">
    <name type="scientific">Nocardioides baekrokdamisoli</name>
    <dbReference type="NCBI Taxonomy" id="1804624"/>
    <lineage>
        <taxon>Bacteria</taxon>
        <taxon>Bacillati</taxon>
        <taxon>Actinomycetota</taxon>
        <taxon>Actinomycetes</taxon>
        <taxon>Propionibacteriales</taxon>
        <taxon>Nocardioidaceae</taxon>
        <taxon>Nocardioides</taxon>
    </lineage>
</organism>
<sequence>MDAVNKLTRRTARAARWGVGLSLLTFGVMFAEGRVSLRVINGVPLPEPPNSTGVFGRDLDGTPLKVALLGDSSAAGYGLDKLEETPGTLLAEGLMERTGRPVHFHDLTVVGAMASDLGAQVRQAIAERADLAVILVGANDVVHMVRPSQSRRHLVRAVSSLLDSGCAVLVGTCPDLGTIGPILPPLRHVVRAWSRRIAFEQSIYVVKAGGRTVSLADILGPEFKAHPDFLFGPDRFHPSAAGYERLANVLVPASLAALGLLDDSRATLETYLGGTAIPIAAAAAMAANRPGTELGPTPRPRGRLGRIWATAGRR</sequence>
<dbReference type="GO" id="GO:0004622">
    <property type="term" value="F:phosphatidylcholine lysophospholipase activity"/>
    <property type="evidence" value="ECO:0007669"/>
    <property type="project" value="TreeGrafter"/>
</dbReference>
<dbReference type="Gene3D" id="3.40.50.1110">
    <property type="entry name" value="SGNH hydrolase"/>
    <property type="match status" value="1"/>
</dbReference>
<protein>
    <submittedName>
        <fullName evidence="2">Lipase</fullName>
    </submittedName>
</protein>
<dbReference type="InterPro" id="IPR036514">
    <property type="entry name" value="SGNH_hydro_sf"/>
</dbReference>
<evidence type="ECO:0000313" key="3">
    <source>
        <dbReference type="Proteomes" id="UP000271573"/>
    </source>
</evidence>
<keyword evidence="3" id="KW-1185">Reference proteome</keyword>
<dbReference type="EMBL" id="AP019307">
    <property type="protein sequence ID" value="BBH17990.1"/>
    <property type="molecule type" value="Genomic_DNA"/>
</dbReference>
<gene>
    <name evidence="2" type="ORF">Back2_22770</name>
</gene>
<evidence type="ECO:0000259" key="1">
    <source>
        <dbReference type="Pfam" id="PF13472"/>
    </source>
</evidence>
<dbReference type="AlphaFoldDB" id="A0A3G9IG08"/>
<dbReference type="KEGG" id="nbe:Back2_22770"/>
<accession>A0A3G9IG08</accession>
<dbReference type="InterPro" id="IPR013830">
    <property type="entry name" value="SGNH_hydro"/>
</dbReference>
<dbReference type="PANTHER" id="PTHR30383">
    <property type="entry name" value="THIOESTERASE 1/PROTEASE 1/LYSOPHOSPHOLIPASE L1"/>
    <property type="match status" value="1"/>
</dbReference>
<dbReference type="CDD" id="cd01836">
    <property type="entry name" value="FeeA_FeeB_like"/>
    <property type="match status" value="1"/>
</dbReference>
<dbReference type="Pfam" id="PF13472">
    <property type="entry name" value="Lipase_GDSL_2"/>
    <property type="match status" value="1"/>
</dbReference>
<proteinExistence type="predicted"/>
<feature type="domain" description="SGNH hydrolase-type esterase" evidence="1">
    <location>
        <begin position="68"/>
        <end position="245"/>
    </location>
</feature>
<dbReference type="Proteomes" id="UP000271573">
    <property type="component" value="Chromosome"/>
</dbReference>
<dbReference type="SUPFAM" id="SSF52266">
    <property type="entry name" value="SGNH hydrolase"/>
    <property type="match status" value="1"/>
</dbReference>
<dbReference type="InterPro" id="IPR051532">
    <property type="entry name" value="Ester_Hydrolysis_Enzymes"/>
</dbReference>
<evidence type="ECO:0000313" key="2">
    <source>
        <dbReference type="EMBL" id="BBH17990.1"/>
    </source>
</evidence>
<dbReference type="PANTHER" id="PTHR30383:SF5">
    <property type="entry name" value="SGNH HYDROLASE-TYPE ESTERASE DOMAIN-CONTAINING PROTEIN"/>
    <property type="match status" value="1"/>
</dbReference>
<reference evidence="2 3" key="1">
    <citation type="submission" date="2018-11" db="EMBL/GenBank/DDBJ databases">
        <title>Complete genome sequence of Nocardioides baekrokdamisoli strain KCTC 39748.</title>
        <authorList>
            <person name="Kang S.W."/>
            <person name="Lee K.C."/>
            <person name="Kim K.K."/>
            <person name="Kim J.S."/>
            <person name="Kim D.S."/>
            <person name="Ko S.H."/>
            <person name="Yang S.H."/>
            <person name="Shin Y.K."/>
            <person name="Lee J.S."/>
        </authorList>
    </citation>
    <scope>NUCLEOTIDE SEQUENCE [LARGE SCALE GENOMIC DNA]</scope>
    <source>
        <strain evidence="2 3">KCTC 39748</strain>
    </source>
</reference>